<protein>
    <submittedName>
        <fullName evidence="2">Uncharacterized protein</fullName>
    </submittedName>
</protein>
<dbReference type="Proteomes" id="UP000265520">
    <property type="component" value="Unassembled WGS sequence"/>
</dbReference>
<organism evidence="2 3">
    <name type="scientific">Trifolium medium</name>
    <dbReference type="NCBI Taxonomy" id="97028"/>
    <lineage>
        <taxon>Eukaryota</taxon>
        <taxon>Viridiplantae</taxon>
        <taxon>Streptophyta</taxon>
        <taxon>Embryophyta</taxon>
        <taxon>Tracheophyta</taxon>
        <taxon>Spermatophyta</taxon>
        <taxon>Magnoliopsida</taxon>
        <taxon>eudicotyledons</taxon>
        <taxon>Gunneridae</taxon>
        <taxon>Pentapetalae</taxon>
        <taxon>rosids</taxon>
        <taxon>fabids</taxon>
        <taxon>Fabales</taxon>
        <taxon>Fabaceae</taxon>
        <taxon>Papilionoideae</taxon>
        <taxon>50 kb inversion clade</taxon>
        <taxon>NPAAA clade</taxon>
        <taxon>Hologalegina</taxon>
        <taxon>IRL clade</taxon>
        <taxon>Trifolieae</taxon>
        <taxon>Trifolium</taxon>
    </lineage>
</organism>
<dbReference type="AlphaFoldDB" id="A0A392VN77"/>
<reference evidence="2 3" key="1">
    <citation type="journal article" date="2018" name="Front. Plant Sci.">
        <title>Red Clover (Trifolium pratense) and Zigzag Clover (T. medium) - A Picture of Genomic Similarities and Differences.</title>
        <authorList>
            <person name="Dluhosova J."/>
            <person name="Istvanek J."/>
            <person name="Nedelnik J."/>
            <person name="Repkova J."/>
        </authorList>
    </citation>
    <scope>NUCLEOTIDE SEQUENCE [LARGE SCALE GENOMIC DNA]</scope>
    <source>
        <strain evidence="3">cv. 10/8</strain>
        <tissue evidence="2">Leaf</tissue>
    </source>
</reference>
<accession>A0A392VN77</accession>
<proteinExistence type="predicted"/>
<evidence type="ECO:0000313" key="3">
    <source>
        <dbReference type="Proteomes" id="UP000265520"/>
    </source>
</evidence>
<evidence type="ECO:0000256" key="1">
    <source>
        <dbReference type="SAM" id="MobiDB-lite"/>
    </source>
</evidence>
<comment type="caution">
    <text evidence="2">The sequence shown here is derived from an EMBL/GenBank/DDBJ whole genome shotgun (WGS) entry which is preliminary data.</text>
</comment>
<feature type="non-terminal residue" evidence="2">
    <location>
        <position position="1"/>
    </location>
</feature>
<dbReference type="EMBL" id="LXQA011206166">
    <property type="protein sequence ID" value="MCI88933.1"/>
    <property type="molecule type" value="Genomic_DNA"/>
</dbReference>
<evidence type="ECO:0000313" key="2">
    <source>
        <dbReference type="EMBL" id="MCI88933.1"/>
    </source>
</evidence>
<keyword evidence="3" id="KW-1185">Reference proteome</keyword>
<name>A0A392VN77_9FABA</name>
<sequence length="65" mass="6804">ETDYETAGAPDPCAGHLESELPCTSPTTAGDPDEELERQIDEALYSPPHDQFFSAPGGSSSQGGH</sequence>
<feature type="region of interest" description="Disordered" evidence="1">
    <location>
        <begin position="1"/>
        <end position="65"/>
    </location>
</feature>